<dbReference type="GO" id="GO:0005524">
    <property type="term" value="F:ATP binding"/>
    <property type="evidence" value="ECO:0007669"/>
    <property type="project" value="UniProtKB-KW"/>
</dbReference>
<evidence type="ECO:0000256" key="6">
    <source>
        <dbReference type="ARBA" id="ARBA00023277"/>
    </source>
</evidence>
<dbReference type="Gene3D" id="3.40.980.20">
    <property type="entry name" value="Four-carbon acid sugar kinase, nucleotide binding domain"/>
    <property type="match status" value="1"/>
</dbReference>
<evidence type="ECO:0000313" key="10">
    <source>
        <dbReference type="Proteomes" id="UP000249590"/>
    </source>
</evidence>
<keyword evidence="3" id="KW-0547">Nucleotide-binding</keyword>
<proteinExistence type="inferred from homology"/>
<dbReference type="Proteomes" id="UP000249590">
    <property type="component" value="Unassembled WGS sequence"/>
</dbReference>
<evidence type="ECO:0000259" key="8">
    <source>
        <dbReference type="Pfam" id="PF17042"/>
    </source>
</evidence>
<evidence type="ECO:0000259" key="7">
    <source>
        <dbReference type="Pfam" id="PF07005"/>
    </source>
</evidence>
<dbReference type="OrthoDB" id="7686359at2"/>
<evidence type="ECO:0000256" key="2">
    <source>
        <dbReference type="ARBA" id="ARBA00022679"/>
    </source>
</evidence>
<feature type="domain" description="Four-carbon acid sugar kinase N-terminal" evidence="7">
    <location>
        <begin position="10"/>
        <end position="246"/>
    </location>
</feature>
<dbReference type="InterPro" id="IPR010737">
    <property type="entry name" value="4-carb_acid_sugar_kinase_N"/>
</dbReference>
<keyword evidence="5" id="KW-0067">ATP-binding</keyword>
<organism evidence="9 10">
    <name type="scientific">Acuticoccus sediminis</name>
    <dbReference type="NCBI Taxonomy" id="2184697"/>
    <lineage>
        <taxon>Bacteria</taxon>
        <taxon>Pseudomonadati</taxon>
        <taxon>Pseudomonadota</taxon>
        <taxon>Alphaproteobacteria</taxon>
        <taxon>Hyphomicrobiales</taxon>
        <taxon>Amorphaceae</taxon>
        <taxon>Acuticoccus</taxon>
    </lineage>
</organism>
<evidence type="ECO:0000256" key="1">
    <source>
        <dbReference type="ARBA" id="ARBA00005715"/>
    </source>
</evidence>
<evidence type="ECO:0000256" key="3">
    <source>
        <dbReference type="ARBA" id="ARBA00022741"/>
    </source>
</evidence>
<dbReference type="AlphaFoldDB" id="A0A8B2NMM0"/>
<name>A0A8B2NMM0_9HYPH</name>
<dbReference type="GO" id="GO:0016301">
    <property type="term" value="F:kinase activity"/>
    <property type="evidence" value="ECO:0007669"/>
    <property type="project" value="UniProtKB-KW"/>
</dbReference>
<dbReference type="EMBL" id="QHHQ01000003">
    <property type="protein sequence ID" value="RAI00887.1"/>
    <property type="molecule type" value="Genomic_DNA"/>
</dbReference>
<reference evidence="9 10" key="1">
    <citation type="submission" date="2018-05" db="EMBL/GenBank/DDBJ databases">
        <title>Acuticoccus sediminis sp. nov., isolated from deep-sea sediment of Indian Ocean.</title>
        <authorList>
            <person name="Liu X."/>
            <person name="Lai Q."/>
            <person name="Du Y."/>
            <person name="Sun F."/>
            <person name="Zhang X."/>
            <person name="Wang S."/>
            <person name="Shao Z."/>
        </authorList>
    </citation>
    <scope>NUCLEOTIDE SEQUENCE [LARGE SCALE GENOMIC DNA]</scope>
    <source>
        <strain evidence="9 10">PTG4-2</strain>
    </source>
</reference>
<evidence type="ECO:0000313" key="9">
    <source>
        <dbReference type="EMBL" id="RAI00887.1"/>
    </source>
</evidence>
<keyword evidence="6" id="KW-0119">Carbohydrate metabolism</keyword>
<sequence>MANLPHRVLTFYGDDFTGSSAVMEVMTFAGLPTVMFLKPPDPAHLERFADYRGIGVASTARSMGPAWMDANLPEAFAALKALGAPVNHYKVCSTFDSAAGTGSIGRAIELGAAAFGPRVVPLVTAAPAIGRWQAFGNLFAAFGDGIFRLDRHPVMSRHPATPMHEADLARHLAAQTDWPVGLVDLVSLKAGRGGAALEAAREAGSRIVSLDVVDEETLAAVGEAMWQEARAHGLFAAGSQGVEYALIAHWRAAGLLPPAGATAPVAPVERMIAVSGSVSPTTAGQIAHAEANGFHIEPLDVAATVDPARWECALDAACDAASAAIGAGRIPLVVTARGPDDPAVARFNAALAETGTDRAEASARIGRGLGRIVRELVAAHGLTRAVISGGDTSGYATSELGVTALSALAPLAPGAPLCRTYADAPEFDGLELALKGGQMGAKDFFVASTGRMTRAAGRVG</sequence>
<keyword evidence="2" id="KW-0808">Transferase</keyword>
<evidence type="ECO:0000256" key="5">
    <source>
        <dbReference type="ARBA" id="ARBA00022840"/>
    </source>
</evidence>
<dbReference type="InterPro" id="IPR031475">
    <property type="entry name" value="NBD_C"/>
</dbReference>
<comment type="caution">
    <text evidence="9">The sequence shown here is derived from an EMBL/GenBank/DDBJ whole genome shotgun (WGS) entry which is preliminary data.</text>
</comment>
<feature type="domain" description="Four-carbon acid sugar kinase nucleotide binding" evidence="8">
    <location>
        <begin position="273"/>
        <end position="445"/>
    </location>
</feature>
<dbReference type="Pfam" id="PF07005">
    <property type="entry name" value="SBD_N"/>
    <property type="match status" value="1"/>
</dbReference>
<comment type="similarity">
    <text evidence="1">Belongs to the four-carbon acid sugar kinase family.</text>
</comment>
<dbReference type="InterPro" id="IPR042213">
    <property type="entry name" value="NBD_C_sf"/>
</dbReference>
<keyword evidence="10" id="KW-1185">Reference proteome</keyword>
<dbReference type="Pfam" id="PF17042">
    <property type="entry name" value="NBD_C"/>
    <property type="match status" value="1"/>
</dbReference>
<dbReference type="Gene3D" id="3.40.50.10840">
    <property type="entry name" value="Putative sugar-binding, N-terminal domain"/>
    <property type="match status" value="1"/>
</dbReference>
<dbReference type="InterPro" id="IPR037051">
    <property type="entry name" value="4-carb_acid_sugar_kinase_N_sf"/>
</dbReference>
<dbReference type="RefSeq" id="WP_111347345.1">
    <property type="nucleotide sequence ID" value="NZ_QHHQ01000003.1"/>
</dbReference>
<keyword evidence="4" id="KW-0418">Kinase</keyword>
<gene>
    <name evidence="9" type="ORF">DLJ53_16790</name>
</gene>
<evidence type="ECO:0000256" key="4">
    <source>
        <dbReference type="ARBA" id="ARBA00022777"/>
    </source>
</evidence>
<dbReference type="SUPFAM" id="SSF142764">
    <property type="entry name" value="YgbK-like"/>
    <property type="match status" value="1"/>
</dbReference>
<accession>A0A8B2NMM0</accession>
<protein>
    <submittedName>
        <fullName evidence="9">Type III effector</fullName>
    </submittedName>
</protein>